<name>A0A9P5Z0A7_9AGAR</name>
<dbReference type="AlphaFoldDB" id="A0A9P5Z0A7"/>
<evidence type="ECO:0000313" key="1">
    <source>
        <dbReference type="EMBL" id="KAF9478862.1"/>
    </source>
</evidence>
<accession>A0A9P5Z0A7</accession>
<dbReference type="EMBL" id="MU155225">
    <property type="protein sequence ID" value="KAF9478862.1"/>
    <property type="molecule type" value="Genomic_DNA"/>
</dbReference>
<dbReference type="Proteomes" id="UP000807469">
    <property type="component" value="Unassembled WGS sequence"/>
</dbReference>
<reference evidence="1" key="1">
    <citation type="submission" date="2020-11" db="EMBL/GenBank/DDBJ databases">
        <authorList>
            <consortium name="DOE Joint Genome Institute"/>
            <person name="Ahrendt S."/>
            <person name="Riley R."/>
            <person name="Andreopoulos W."/>
            <person name="Labutti K."/>
            <person name="Pangilinan J."/>
            <person name="Ruiz-Duenas F.J."/>
            <person name="Barrasa J.M."/>
            <person name="Sanchez-Garcia M."/>
            <person name="Camarero S."/>
            <person name="Miyauchi S."/>
            <person name="Serrano A."/>
            <person name="Linde D."/>
            <person name="Babiker R."/>
            <person name="Drula E."/>
            <person name="Ayuso-Fernandez I."/>
            <person name="Pacheco R."/>
            <person name="Padilla G."/>
            <person name="Ferreira P."/>
            <person name="Barriuso J."/>
            <person name="Kellner H."/>
            <person name="Castanera R."/>
            <person name="Alfaro M."/>
            <person name="Ramirez L."/>
            <person name="Pisabarro A.G."/>
            <person name="Kuo A."/>
            <person name="Tritt A."/>
            <person name="Lipzen A."/>
            <person name="He G."/>
            <person name="Yan M."/>
            <person name="Ng V."/>
            <person name="Cullen D."/>
            <person name="Martin F."/>
            <person name="Rosso M.-N."/>
            <person name="Henrissat B."/>
            <person name="Hibbett D."/>
            <person name="Martinez A.T."/>
            <person name="Grigoriev I.V."/>
        </authorList>
    </citation>
    <scope>NUCLEOTIDE SEQUENCE</scope>
    <source>
        <strain evidence="1">CIRM-BRFM 674</strain>
    </source>
</reference>
<gene>
    <name evidence="1" type="ORF">BDN70DRAFT_722852</name>
</gene>
<comment type="caution">
    <text evidence="1">The sequence shown here is derived from an EMBL/GenBank/DDBJ whole genome shotgun (WGS) entry which is preliminary data.</text>
</comment>
<sequence length="160" mass="18130">MEMAGILSHVIDSGHEETCTIRSLSDDFHHARRALFMWHSRKACHVNRIHIHIHHLARHSLPRTSSYSLSEADTRFRSPLRTLGATVAPLSKKHHRVVASSFRLREVREVPAGSFDSKAMGCSPFRLVHGSESPTIHQCAVRCGSSSAWTMLWCPETRRE</sequence>
<organism evidence="1 2">
    <name type="scientific">Pholiota conissans</name>
    <dbReference type="NCBI Taxonomy" id="109636"/>
    <lineage>
        <taxon>Eukaryota</taxon>
        <taxon>Fungi</taxon>
        <taxon>Dikarya</taxon>
        <taxon>Basidiomycota</taxon>
        <taxon>Agaricomycotina</taxon>
        <taxon>Agaricomycetes</taxon>
        <taxon>Agaricomycetidae</taxon>
        <taxon>Agaricales</taxon>
        <taxon>Agaricineae</taxon>
        <taxon>Strophariaceae</taxon>
        <taxon>Pholiota</taxon>
    </lineage>
</organism>
<evidence type="ECO:0000313" key="2">
    <source>
        <dbReference type="Proteomes" id="UP000807469"/>
    </source>
</evidence>
<protein>
    <submittedName>
        <fullName evidence="1">Uncharacterized protein</fullName>
    </submittedName>
</protein>
<proteinExistence type="predicted"/>
<keyword evidence="2" id="KW-1185">Reference proteome</keyword>